<evidence type="ECO:0000313" key="3">
    <source>
        <dbReference type="Proteomes" id="UP000309618"/>
    </source>
</evidence>
<feature type="chain" id="PRO_5020212236" evidence="1">
    <location>
        <begin position="28"/>
        <end position="158"/>
    </location>
</feature>
<gene>
    <name evidence="2" type="ORF">E8Q35_15180</name>
</gene>
<dbReference type="InterPro" id="IPR009987">
    <property type="entry name" value="IM_PilM"/>
</dbReference>
<name>A0A4S5CKL2_AERVE</name>
<proteinExistence type="predicted"/>
<comment type="caution">
    <text evidence="2">The sequence shown here is derived from an EMBL/GenBank/DDBJ whole genome shotgun (WGS) entry which is preliminary data.</text>
</comment>
<dbReference type="Gene3D" id="3.30.1300.90">
    <property type="entry name" value="PilM protein, N-terminal domain"/>
    <property type="match status" value="1"/>
</dbReference>
<dbReference type="AlphaFoldDB" id="A0A4S5CKL2"/>
<keyword evidence="1" id="KW-0732">Signal</keyword>
<dbReference type="InterPro" id="IPR041883">
    <property type="entry name" value="PilM_N-ter"/>
</dbReference>
<dbReference type="Proteomes" id="UP000309618">
    <property type="component" value="Unassembled WGS sequence"/>
</dbReference>
<protein>
    <submittedName>
        <fullName evidence="2">Uncharacterized protein</fullName>
    </submittedName>
</protein>
<dbReference type="Pfam" id="PF07419">
    <property type="entry name" value="PilM"/>
    <property type="match status" value="1"/>
</dbReference>
<evidence type="ECO:0000313" key="2">
    <source>
        <dbReference type="EMBL" id="THJ43646.1"/>
    </source>
</evidence>
<evidence type="ECO:0000256" key="1">
    <source>
        <dbReference type="SAM" id="SignalP"/>
    </source>
</evidence>
<sequence>MFYGGRMNYAMLLVLAGVLLLTQATQDDIEEHYAERSSDEFYVMAANMQFYHHTLTLYAERNKSIVGAPSDAALSLPSWYIKQPSIVGYVDSGAAFTACVGCSQAVLGRLMQLTKDSCLVGTVESNGSMRSKILGTLMSFPVSSSFPVGSVVYLSKGY</sequence>
<dbReference type="EMBL" id="SSUX01000011">
    <property type="protein sequence ID" value="THJ43646.1"/>
    <property type="molecule type" value="Genomic_DNA"/>
</dbReference>
<reference evidence="2 3" key="1">
    <citation type="submission" date="2019-04" db="EMBL/GenBank/DDBJ databases">
        <title>Comparative genomics of Aeromonas veronii strains pathogenic to fish.</title>
        <authorList>
            <person name="Cascarano M.C."/>
            <person name="Smyrli M."/>
            <person name="Katharios P."/>
        </authorList>
    </citation>
    <scope>NUCLEOTIDE SEQUENCE [LARGE SCALE GENOMIC DNA]</scope>
    <source>
        <strain evidence="2 3">XU1</strain>
    </source>
</reference>
<feature type="signal peptide" evidence="1">
    <location>
        <begin position="1"/>
        <end position="27"/>
    </location>
</feature>
<organism evidence="2 3">
    <name type="scientific">Aeromonas veronii</name>
    <dbReference type="NCBI Taxonomy" id="654"/>
    <lineage>
        <taxon>Bacteria</taxon>
        <taxon>Pseudomonadati</taxon>
        <taxon>Pseudomonadota</taxon>
        <taxon>Gammaproteobacteria</taxon>
        <taxon>Aeromonadales</taxon>
        <taxon>Aeromonadaceae</taxon>
        <taxon>Aeromonas</taxon>
    </lineage>
</organism>
<accession>A0A4S5CKL2</accession>